<keyword evidence="3" id="KW-0520">NAD</keyword>
<dbReference type="InterPro" id="IPR006277">
    <property type="entry name" value="Sarcosine_oxidase_asu"/>
</dbReference>
<dbReference type="GO" id="GO:0046653">
    <property type="term" value="P:tetrahydrofolate metabolic process"/>
    <property type="evidence" value="ECO:0007669"/>
    <property type="project" value="UniProtKB-UniRule"/>
</dbReference>
<dbReference type="GO" id="GO:0005737">
    <property type="term" value="C:cytoplasm"/>
    <property type="evidence" value="ECO:0007669"/>
    <property type="project" value="UniProtKB-SubCell"/>
</dbReference>
<keyword evidence="3" id="KW-0963">Cytoplasm</keyword>
<feature type="region of interest" description="Disordered" evidence="4">
    <location>
        <begin position="1"/>
        <end position="26"/>
    </location>
</feature>
<dbReference type="Pfam" id="PF01571">
    <property type="entry name" value="GCV_T"/>
    <property type="match status" value="1"/>
</dbReference>
<feature type="compositionally biased region" description="Polar residues" evidence="4">
    <location>
        <begin position="1"/>
        <end position="11"/>
    </location>
</feature>
<feature type="domain" description="GCVT N-terminal" evidence="5">
    <location>
        <begin position="614"/>
        <end position="884"/>
    </location>
</feature>
<feature type="domain" description="Aminomethyltransferase C-terminal" evidence="7">
    <location>
        <begin position="905"/>
        <end position="994"/>
    </location>
</feature>
<organism evidence="9 10">
    <name type="scientific">Brevibacterium antiquum</name>
    <dbReference type="NCBI Taxonomy" id="234835"/>
    <lineage>
        <taxon>Bacteria</taxon>
        <taxon>Bacillati</taxon>
        <taxon>Actinomycetota</taxon>
        <taxon>Actinomycetes</taxon>
        <taxon>Micrococcales</taxon>
        <taxon>Brevibacteriaceae</taxon>
        <taxon>Brevibacterium</taxon>
    </lineage>
</organism>
<dbReference type="Gene3D" id="3.10.20.440">
    <property type="entry name" value="2Fe-2S iron-sulphur cluster binding domain, sarcosine oxidase, alpha subunit, N-terminal domain"/>
    <property type="match status" value="1"/>
</dbReference>
<reference evidence="10" key="1">
    <citation type="submission" date="2017-03" db="EMBL/GenBank/DDBJ databases">
        <authorList>
            <person name="Monnet C."/>
        </authorList>
    </citation>
    <scope>NUCLEOTIDE SEQUENCE [LARGE SCALE GENOMIC DNA]</scope>
    <source>
        <strain evidence="10">P10</strain>
    </source>
</reference>
<dbReference type="GO" id="GO:0008115">
    <property type="term" value="F:sarcosine oxidase activity"/>
    <property type="evidence" value="ECO:0007669"/>
    <property type="project" value="UniProtKB-UniRule"/>
</dbReference>
<evidence type="ECO:0000313" key="10">
    <source>
        <dbReference type="Proteomes" id="UP000234342"/>
    </source>
</evidence>
<comment type="cofactor">
    <cofactor evidence="3">
        <name>NAD(+)</name>
        <dbReference type="ChEBI" id="CHEBI:57540"/>
    </cofactor>
    <text evidence="3">Binds 1 NAD(+) per subunit.</text>
</comment>
<name>A0A2H1J0B2_9MICO</name>
<evidence type="ECO:0000256" key="3">
    <source>
        <dbReference type="PIRNR" id="PIRNR037980"/>
    </source>
</evidence>
<dbReference type="Pfam" id="PF13510">
    <property type="entry name" value="Fer2_4"/>
    <property type="match status" value="1"/>
</dbReference>
<sequence length="1002" mass="106655">MNSPHTSSADTGTRRLPQATGIDSSRPLRFTVDGQAYSGFAGDTIASALIASGRIDCGASTYLGRSRGILSAGIEESNALVRVQPRVAGDVSESMLPATRVPITEGLEADYLSGLGILDPGQDELVYEHKHIHVDVLIVGAGPAGLAAAREAGKSGARTLLLDDRSAPGGSLLSSPGRSVEGGLDESIDDVSATEWIETTVNGFAEAEEVTYRPNTTVFGSYDSNFFVALEDRTRELVETEGTGSGASTDSADGDRDNTAPRAGTRQRVWHIRAKQVVLATGAHERPIVFADNDRPGIMLASAVRTYLNRFGVAAGQRIAIAATNDSAYELLADLHAAGIDVPAIIDSRTTASAMAERVVDTTGTRLILGSTVTGTAGQGPAGRISRVTVAALDEDAVAAGHGEDIDVDLLAVAGGFSPVIHLHGQRRGPIVWRSDIAAFVPRTPVRDQFTVGAINGDYSLEAALKDGAEAGNAAANRTGFAAALTVPKAAAMTFAPARPLWLVTSAEDDHTDLTTHFIDFQRDQSVADVQRAMNAGMRSVEHVKRYTSISTGGDQGKTSAVNAIGAIASILGETDLGSVGHTTFRAPFAPVPFAALAGRRKGELFDPARITAIHPWHVAHGAEFEDVGQWKRPWYYPRPGEDMEAAVLREGKAVRESVGFQDASTLGKIEIRGTDAGEFLGQIYTNGFKKLKVGKGRYGLMCKPDGMIFDDGVTLRVAEDRYYMTTTTGGAATVLEWLEEWHQTEWPSLDVVFTSVTEQWSTVAVAGPRSRDVIAKIAPNLDVSNEAFEFMGFRETTLANGIPARICRISFSGELAFEVNVENYYGLAVWEAVAEAGAEFDITPYGTEVMHVLRAEKGFIIVGQDTDGTVTPQDAGMEWIVSKLKDFIGKRSYSRIGTAREDRKHLVGVLPVDGTTRLAEGAQLITAGTPVTPEAGPVPMIGHVTSSYMSPSLDRPIGLAFVENGRNRTGEIIQTPVAGGLVDVEITSPVFYDPEGNRRDG</sequence>
<dbReference type="InterPro" id="IPR013977">
    <property type="entry name" value="GcvT_C"/>
</dbReference>
<evidence type="ECO:0000259" key="7">
    <source>
        <dbReference type="Pfam" id="PF08669"/>
    </source>
</evidence>
<dbReference type="SUPFAM" id="SSF101790">
    <property type="entry name" value="Aminomethyltransferase beta-barrel domain"/>
    <property type="match status" value="1"/>
</dbReference>
<dbReference type="EMBL" id="FXZE01000005">
    <property type="protein sequence ID" value="SMX80642.1"/>
    <property type="molecule type" value="Genomic_DNA"/>
</dbReference>
<dbReference type="Gene3D" id="3.30.1360.120">
    <property type="entry name" value="Probable tRNA modification gtpase trme, domain 1"/>
    <property type="match status" value="1"/>
</dbReference>
<dbReference type="InterPro" id="IPR006222">
    <property type="entry name" value="GCVT_N"/>
</dbReference>
<evidence type="ECO:0000256" key="1">
    <source>
        <dbReference type="ARBA" id="ARBA00008609"/>
    </source>
</evidence>
<dbReference type="Pfam" id="PF17806">
    <property type="entry name" value="SO_alpha_A3"/>
    <property type="match status" value="1"/>
</dbReference>
<dbReference type="Proteomes" id="UP000234342">
    <property type="component" value="Unassembled WGS sequence"/>
</dbReference>
<dbReference type="Pfam" id="PF07992">
    <property type="entry name" value="Pyr_redox_2"/>
    <property type="match status" value="1"/>
</dbReference>
<evidence type="ECO:0000259" key="5">
    <source>
        <dbReference type="Pfam" id="PF01571"/>
    </source>
</evidence>
<dbReference type="EC" id="1.5.3.24" evidence="3"/>
<evidence type="ECO:0000256" key="2">
    <source>
        <dbReference type="ARBA" id="ARBA00023002"/>
    </source>
</evidence>
<comment type="subcellular location">
    <subcellularLocation>
        <location evidence="3">Cytoplasm</location>
    </subcellularLocation>
</comment>
<dbReference type="Pfam" id="PF08669">
    <property type="entry name" value="GCV_T_C"/>
    <property type="match status" value="1"/>
</dbReference>
<dbReference type="RefSeq" id="WP_101642771.1">
    <property type="nucleotide sequence ID" value="NZ_FXZE01000005.1"/>
</dbReference>
<dbReference type="InterPro" id="IPR027266">
    <property type="entry name" value="TrmE/GcvT-like"/>
</dbReference>
<dbReference type="PRINTS" id="PR00368">
    <property type="entry name" value="FADPNR"/>
</dbReference>
<dbReference type="InterPro" id="IPR028896">
    <property type="entry name" value="GcvT/YgfZ/DmdA"/>
</dbReference>
<dbReference type="SUPFAM" id="SSF103025">
    <property type="entry name" value="Folate-binding domain"/>
    <property type="match status" value="1"/>
</dbReference>
<evidence type="ECO:0000259" key="6">
    <source>
        <dbReference type="Pfam" id="PF07992"/>
    </source>
</evidence>
<dbReference type="GO" id="GO:0000166">
    <property type="term" value="F:nucleotide binding"/>
    <property type="evidence" value="ECO:0007669"/>
    <property type="project" value="UniProtKB-KW"/>
</dbReference>
<dbReference type="PANTHER" id="PTHR43757:SF2">
    <property type="entry name" value="AMINOMETHYLTRANSFERASE, MITOCHONDRIAL"/>
    <property type="match status" value="1"/>
</dbReference>
<dbReference type="InterPro" id="IPR041117">
    <property type="entry name" value="SoxA_A3"/>
</dbReference>
<dbReference type="Gene3D" id="3.50.50.60">
    <property type="entry name" value="FAD/NAD(P)-binding domain"/>
    <property type="match status" value="3"/>
</dbReference>
<comment type="similarity">
    <text evidence="1 3">Belongs to the GcvT family.</text>
</comment>
<gene>
    <name evidence="9" type="ORF">BANT10_01452</name>
</gene>
<evidence type="ECO:0000313" key="9">
    <source>
        <dbReference type="EMBL" id="SMX80642.1"/>
    </source>
</evidence>
<feature type="domain" description="FAD/NAD(P)-binding" evidence="6">
    <location>
        <begin position="135"/>
        <end position="424"/>
    </location>
</feature>
<evidence type="ECO:0000256" key="4">
    <source>
        <dbReference type="SAM" id="MobiDB-lite"/>
    </source>
</evidence>
<dbReference type="InterPro" id="IPR029043">
    <property type="entry name" value="GcvT/YgfZ_C"/>
</dbReference>
<dbReference type="PIRSF" id="PIRSF037980">
    <property type="entry name" value="SoxA"/>
    <property type="match status" value="1"/>
</dbReference>
<dbReference type="SUPFAM" id="SSF51905">
    <property type="entry name" value="FAD/NAD(P)-binding domain"/>
    <property type="match status" value="1"/>
</dbReference>
<evidence type="ECO:0000259" key="8">
    <source>
        <dbReference type="Pfam" id="PF17806"/>
    </source>
</evidence>
<dbReference type="InterPro" id="IPR042204">
    <property type="entry name" value="2Fe-2S-bd_N"/>
</dbReference>
<keyword evidence="10" id="KW-1185">Reference proteome</keyword>
<dbReference type="AlphaFoldDB" id="A0A2H1J0B2"/>
<proteinExistence type="inferred from homology"/>
<feature type="region of interest" description="Disordered" evidence="4">
    <location>
        <begin position="165"/>
        <end position="185"/>
    </location>
</feature>
<dbReference type="InterPro" id="IPR036188">
    <property type="entry name" value="FAD/NAD-bd_sf"/>
</dbReference>
<keyword evidence="2 3" id="KW-0560">Oxidoreductase</keyword>
<keyword evidence="3" id="KW-0547">Nucleotide-binding</keyword>
<feature type="region of interest" description="Disordered" evidence="4">
    <location>
        <begin position="237"/>
        <end position="265"/>
    </location>
</feature>
<comment type="catalytic activity">
    <reaction evidence="3">
        <text>sarcosine + (6S)-5,6,7,8-tetrahydrofolate + O2 = (6R)-5,10-methylene-5,6,7,8-tetrahydrofolate + glycine + H2O2</text>
        <dbReference type="Rhea" id="RHEA:70455"/>
        <dbReference type="ChEBI" id="CHEBI:15379"/>
        <dbReference type="ChEBI" id="CHEBI:15636"/>
        <dbReference type="ChEBI" id="CHEBI:16240"/>
        <dbReference type="ChEBI" id="CHEBI:57305"/>
        <dbReference type="ChEBI" id="CHEBI:57433"/>
        <dbReference type="ChEBI" id="CHEBI:57453"/>
        <dbReference type="EC" id="1.5.3.24"/>
    </reaction>
</comment>
<dbReference type="InterPro" id="IPR023753">
    <property type="entry name" value="FAD/NAD-binding_dom"/>
</dbReference>
<feature type="domain" description="SoxA A3" evidence="8">
    <location>
        <begin position="517"/>
        <end position="600"/>
    </location>
</feature>
<dbReference type="PANTHER" id="PTHR43757">
    <property type="entry name" value="AMINOMETHYLTRANSFERASE"/>
    <property type="match status" value="1"/>
</dbReference>
<accession>A0A2H1J0B2</accession>
<dbReference type="PRINTS" id="PR00411">
    <property type="entry name" value="PNDRDTASEI"/>
</dbReference>
<feature type="compositionally biased region" description="Low complexity" evidence="4">
    <location>
        <begin position="167"/>
        <end position="179"/>
    </location>
</feature>
<protein>
    <recommendedName>
        <fullName evidence="3">Sarcosine oxidase subunit alpha</fullName>
        <ecNumber evidence="3">1.5.3.24</ecNumber>
    </recommendedName>
</protein>